<evidence type="ECO:0000313" key="2">
    <source>
        <dbReference type="EMBL" id="MBD0380577.1"/>
    </source>
</evidence>
<comment type="caution">
    <text evidence="2">The sequence shown here is derived from an EMBL/GenBank/DDBJ whole genome shotgun (WGS) entry which is preliminary data.</text>
</comment>
<keyword evidence="3" id="KW-1185">Reference proteome</keyword>
<feature type="transmembrane region" description="Helical" evidence="1">
    <location>
        <begin position="157"/>
        <end position="177"/>
    </location>
</feature>
<feature type="transmembrane region" description="Helical" evidence="1">
    <location>
        <begin position="36"/>
        <end position="54"/>
    </location>
</feature>
<organism evidence="2 3">
    <name type="scientific">Paenibacillus sedimenti</name>
    <dbReference type="NCBI Taxonomy" id="2770274"/>
    <lineage>
        <taxon>Bacteria</taxon>
        <taxon>Bacillati</taxon>
        <taxon>Bacillota</taxon>
        <taxon>Bacilli</taxon>
        <taxon>Bacillales</taxon>
        <taxon>Paenibacillaceae</taxon>
        <taxon>Paenibacillus</taxon>
    </lineage>
</organism>
<reference evidence="2" key="1">
    <citation type="submission" date="2020-09" db="EMBL/GenBank/DDBJ databases">
        <title>Draft Genome Sequence of Paenibacillus sp. WST5.</title>
        <authorList>
            <person name="Bao Z."/>
        </authorList>
    </citation>
    <scope>NUCLEOTIDE SEQUENCE</scope>
    <source>
        <strain evidence="2">WST5</strain>
    </source>
</reference>
<feature type="transmembrane region" description="Helical" evidence="1">
    <location>
        <begin position="61"/>
        <end position="78"/>
    </location>
</feature>
<sequence length="191" mass="22956">MTSEQQKAFEEIMNHETVTTNLWVEYWKHYSNLSTWQFWFNIACLLLPLIFLWFLMDKRRAFQLGFYGFSIHMMATYIHEYGVREYLWGFPYMMFPPLPASVSLDASLAPIAYMLMYQWTLNRKKNYYLAAAVLSGIFAFVYKPILSAFNLFHLYGWMNYFYLFLAYFIVVVLAKWITDLFKHFQSEAAEK</sequence>
<name>A0A926QJM5_9BACL</name>
<feature type="transmembrane region" description="Helical" evidence="1">
    <location>
        <begin position="98"/>
        <end position="115"/>
    </location>
</feature>
<protein>
    <submittedName>
        <fullName evidence="2">Uncharacterized protein</fullName>
    </submittedName>
</protein>
<evidence type="ECO:0000256" key="1">
    <source>
        <dbReference type="SAM" id="Phobius"/>
    </source>
</evidence>
<keyword evidence="1" id="KW-0812">Transmembrane</keyword>
<keyword evidence="1" id="KW-1133">Transmembrane helix</keyword>
<feature type="transmembrane region" description="Helical" evidence="1">
    <location>
        <begin position="127"/>
        <end position="145"/>
    </location>
</feature>
<dbReference type="Proteomes" id="UP000650466">
    <property type="component" value="Unassembled WGS sequence"/>
</dbReference>
<proteinExistence type="predicted"/>
<accession>A0A926QJM5</accession>
<dbReference type="EMBL" id="JACVVD010000003">
    <property type="protein sequence ID" value="MBD0380577.1"/>
    <property type="molecule type" value="Genomic_DNA"/>
</dbReference>
<evidence type="ECO:0000313" key="3">
    <source>
        <dbReference type="Proteomes" id="UP000650466"/>
    </source>
</evidence>
<gene>
    <name evidence="2" type="ORF">ICC18_10660</name>
</gene>
<dbReference type="RefSeq" id="WP_188174362.1">
    <property type="nucleotide sequence ID" value="NZ_JACVVD010000003.1"/>
</dbReference>
<dbReference type="AlphaFoldDB" id="A0A926QJM5"/>
<keyword evidence="1" id="KW-0472">Membrane</keyword>